<evidence type="ECO:0000256" key="3">
    <source>
        <dbReference type="ARBA" id="ARBA00022737"/>
    </source>
</evidence>
<dbReference type="Gene3D" id="2.30.30.140">
    <property type="match status" value="1"/>
</dbReference>
<feature type="domain" description="Tudor" evidence="8">
    <location>
        <begin position="155"/>
        <end position="212"/>
    </location>
</feature>
<evidence type="ECO:0000313" key="9">
    <source>
        <dbReference type="Ensembl" id="ENSCSAVP00000001651.1"/>
    </source>
</evidence>
<keyword evidence="4" id="KW-0863">Zinc-finger</keyword>
<feature type="compositionally biased region" description="Polar residues" evidence="7">
    <location>
        <begin position="1"/>
        <end position="20"/>
    </location>
</feature>
<dbReference type="Gene3D" id="3.30.40.10">
    <property type="entry name" value="Zinc/RING finger domain, C3HC4 (zinc finger)"/>
    <property type="match status" value="1"/>
</dbReference>
<dbReference type="SUPFAM" id="SSF57903">
    <property type="entry name" value="FYVE/PHD zinc finger"/>
    <property type="match status" value="1"/>
</dbReference>
<keyword evidence="6" id="KW-0539">Nucleus</keyword>
<dbReference type="GO" id="GO:0045814">
    <property type="term" value="P:negative regulation of gene expression, epigenetic"/>
    <property type="evidence" value="ECO:0007669"/>
    <property type="project" value="TreeGrafter"/>
</dbReference>
<dbReference type="SMART" id="SM00333">
    <property type="entry name" value="TUDOR"/>
    <property type="match status" value="1"/>
</dbReference>
<organism evidence="9 10">
    <name type="scientific">Ciona savignyi</name>
    <name type="common">Pacific transparent sea squirt</name>
    <dbReference type="NCBI Taxonomy" id="51511"/>
    <lineage>
        <taxon>Eukaryota</taxon>
        <taxon>Metazoa</taxon>
        <taxon>Chordata</taxon>
        <taxon>Tunicata</taxon>
        <taxon>Ascidiacea</taxon>
        <taxon>Phlebobranchia</taxon>
        <taxon>Cionidae</taxon>
        <taxon>Ciona</taxon>
    </lineage>
</organism>
<keyword evidence="5" id="KW-0862">Zinc</keyword>
<dbReference type="PANTHER" id="PTHR12628">
    <property type="entry name" value="POLYCOMB-LIKE TRANSCRIPTION FACTOR"/>
    <property type="match status" value="1"/>
</dbReference>
<proteinExistence type="predicted"/>
<evidence type="ECO:0000256" key="1">
    <source>
        <dbReference type="ARBA" id="ARBA00004123"/>
    </source>
</evidence>
<dbReference type="Pfam" id="PF00628">
    <property type="entry name" value="PHD"/>
    <property type="match status" value="1"/>
</dbReference>
<dbReference type="PANTHER" id="PTHR12628:SF21">
    <property type="entry name" value="PHD-TYPE DOMAIN-CONTAINING PROTEIN"/>
    <property type="match status" value="1"/>
</dbReference>
<evidence type="ECO:0000259" key="8">
    <source>
        <dbReference type="SMART" id="SM00333"/>
    </source>
</evidence>
<reference evidence="9" key="2">
    <citation type="submission" date="2025-08" db="UniProtKB">
        <authorList>
            <consortium name="Ensembl"/>
        </authorList>
    </citation>
    <scope>IDENTIFICATION</scope>
</reference>
<dbReference type="GO" id="GO:0005634">
    <property type="term" value="C:nucleus"/>
    <property type="evidence" value="ECO:0007669"/>
    <property type="project" value="UniProtKB-SubCell"/>
</dbReference>
<dbReference type="HOGENOM" id="CLU_1055693_0_0_1"/>
<feature type="compositionally biased region" description="Polar residues" evidence="7">
    <location>
        <begin position="40"/>
        <end position="49"/>
    </location>
</feature>
<evidence type="ECO:0000256" key="7">
    <source>
        <dbReference type="SAM" id="MobiDB-lite"/>
    </source>
</evidence>
<reference evidence="10" key="1">
    <citation type="submission" date="2003-08" db="EMBL/GenBank/DDBJ databases">
        <authorList>
            <person name="Birren B."/>
            <person name="Nusbaum C."/>
            <person name="Abebe A."/>
            <person name="Abouelleil A."/>
            <person name="Adekoya E."/>
            <person name="Ait-zahra M."/>
            <person name="Allen N."/>
            <person name="Allen T."/>
            <person name="An P."/>
            <person name="Anderson M."/>
            <person name="Anderson S."/>
            <person name="Arachchi H."/>
            <person name="Armbruster J."/>
            <person name="Bachantsang P."/>
            <person name="Baldwin J."/>
            <person name="Barry A."/>
            <person name="Bayul T."/>
            <person name="Blitshsteyn B."/>
            <person name="Bloom T."/>
            <person name="Blye J."/>
            <person name="Boguslavskiy L."/>
            <person name="Borowsky M."/>
            <person name="Boukhgalter B."/>
            <person name="Brunache A."/>
            <person name="Butler J."/>
            <person name="Calixte N."/>
            <person name="Calvo S."/>
            <person name="Camarata J."/>
            <person name="Campo K."/>
            <person name="Chang J."/>
            <person name="Cheshatsang Y."/>
            <person name="Citroen M."/>
            <person name="Collymore A."/>
            <person name="Considine T."/>
            <person name="Cook A."/>
            <person name="Cooke P."/>
            <person name="Corum B."/>
            <person name="Cuomo C."/>
            <person name="David R."/>
            <person name="Dawoe T."/>
            <person name="Degray S."/>
            <person name="Dodge S."/>
            <person name="Dooley K."/>
            <person name="Dorje P."/>
            <person name="Dorjee K."/>
            <person name="Dorris L."/>
            <person name="Duffey N."/>
            <person name="Dupes A."/>
            <person name="Elkins T."/>
            <person name="Engels R."/>
            <person name="Erickson J."/>
            <person name="Farina A."/>
            <person name="Faro S."/>
            <person name="Ferreira P."/>
            <person name="Fischer H."/>
            <person name="Fitzgerald M."/>
            <person name="Foley K."/>
            <person name="Gage D."/>
            <person name="Galagan J."/>
            <person name="Gearin G."/>
            <person name="Gnerre S."/>
            <person name="Gnirke A."/>
            <person name="Goyette A."/>
            <person name="Graham J."/>
            <person name="Grandbois E."/>
            <person name="Gyaltsen K."/>
            <person name="Hafez N."/>
            <person name="Hagopian D."/>
            <person name="Hagos B."/>
            <person name="Hall J."/>
            <person name="Hatcher B."/>
            <person name="Heller A."/>
            <person name="Higgins H."/>
            <person name="Honan T."/>
            <person name="Horn A."/>
            <person name="Houde N."/>
            <person name="Hughes L."/>
            <person name="Hulme W."/>
            <person name="Husby E."/>
            <person name="Iliev I."/>
            <person name="Jaffe D."/>
            <person name="Jones C."/>
            <person name="Kamal M."/>
            <person name="Kamat A."/>
            <person name="Kamvysselis M."/>
            <person name="Karlsson E."/>
            <person name="Kells C."/>
            <person name="Kieu A."/>
            <person name="Kisner P."/>
            <person name="Kodira C."/>
            <person name="Kulbokas E."/>
            <person name="Labutti K."/>
            <person name="Lama D."/>
            <person name="Landers T."/>
            <person name="Leger J."/>
            <person name="Levine S."/>
            <person name="Lewis D."/>
            <person name="Lewis T."/>
            <person name="Lindblad-toh K."/>
            <person name="Liu X."/>
            <person name="Lokyitsang T."/>
            <person name="Lokyitsang Y."/>
            <person name="Lucien O."/>
            <person name="Lui A."/>
            <person name="Ma L.J."/>
            <person name="Mabbitt R."/>
            <person name="Macdonald J."/>
            <person name="Maclean C."/>
            <person name="Major J."/>
            <person name="Manning J."/>
            <person name="Marabella R."/>
            <person name="Maru K."/>
            <person name="Matthews C."/>
            <person name="Mauceli E."/>
            <person name="Mccarthy M."/>
            <person name="Mcdonough S."/>
            <person name="Mcghee T."/>
            <person name="Meldrim J."/>
            <person name="Meneus L."/>
            <person name="Mesirov J."/>
            <person name="Mihalev A."/>
            <person name="Mihova T."/>
            <person name="Mikkelsen T."/>
            <person name="Mlenga V."/>
            <person name="Moru K."/>
            <person name="Mozes J."/>
            <person name="Mulrain L."/>
            <person name="Munson G."/>
            <person name="Naylor J."/>
            <person name="Newes C."/>
            <person name="Nguyen C."/>
            <person name="Nguyen N."/>
            <person name="Nguyen T."/>
            <person name="Nicol R."/>
            <person name="Nielsen C."/>
            <person name="Nizzari M."/>
            <person name="Norbu C."/>
            <person name="Norbu N."/>
            <person name="O'donnell P."/>
            <person name="Okoawo O."/>
            <person name="O'leary S."/>
            <person name="Omotosho B."/>
            <person name="O'neill K."/>
            <person name="Osman S."/>
            <person name="Parker S."/>
            <person name="Perrin D."/>
            <person name="Phunkhang P."/>
            <person name="Piqani B."/>
            <person name="Purcell S."/>
            <person name="Rachupka T."/>
            <person name="Ramasamy U."/>
            <person name="Rameau R."/>
            <person name="Ray V."/>
            <person name="Raymond C."/>
            <person name="Retta R."/>
            <person name="Richardson S."/>
            <person name="Rise C."/>
            <person name="Rodriguez J."/>
            <person name="Rogers J."/>
            <person name="Rogov P."/>
            <person name="Rutman M."/>
            <person name="Schupbach R."/>
            <person name="Seaman C."/>
            <person name="Settipalli S."/>
            <person name="Sharpe T."/>
            <person name="Sheridan J."/>
            <person name="Sherpa N."/>
            <person name="Shi J."/>
            <person name="Smirnov S."/>
            <person name="Smith C."/>
            <person name="Sougnez C."/>
            <person name="Spencer B."/>
            <person name="Stalker J."/>
            <person name="Stange-thomann N."/>
            <person name="Stavropoulos S."/>
            <person name="Stetson K."/>
            <person name="Stone C."/>
            <person name="Stone S."/>
            <person name="Stubbs M."/>
            <person name="Talamas J."/>
            <person name="Tchuinga P."/>
            <person name="Tenzing P."/>
            <person name="Tesfaye S."/>
            <person name="Theodore J."/>
            <person name="Thoulutsang Y."/>
            <person name="Topham K."/>
            <person name="Towey S."/>
            <person name="Tsamla T."/>
            <person name="Tsomo N."/>
            <person name="Vallee D."/>
            <person name="Vassiliev H."/>
            <person name="Venkataraman V."/>
            <person name="Vinson J."/>
            <person name="Vo A."/>
            <person name="Wade C."/>
            <person name="Wang S."/>
            <person name="Wangchuk T."/>
            <person name="Wangdi T."/>
            <person name="Whittaker C."/>
            <person name="Wilkinson J."/>
            <person name="Wu Y."/>
            <person name="Wyman D."/>
            <person name="Yadav S."/>
            <person name="Yang S."/>
            <person name="Yang X."/>
            <person name="Yeager S."/>
            <person name="Yee E."/>
            <person name="Young G."/>
            <person name="Zainoun J."/>
            <person name="Zembeck L."/>
            <person name="Zimmer A."/>
            <person name="Zody M."/>
            <person name="Lander E."/>
        </authorList>
    </citation>
    <scope>NUCLEOTIDE SEQUENCE [LARGE SCALE GENOMIC DNA]</scope>
</reference>
<dbReference type="CDD" id="cd20385">
    <property type="entry name" value="Tudor_PCL"/>
    <property type="match status" value="1"/>
</dbReference>
<dbReference type="GO" id="GO:0003682">
    <property type="term" value="F:chromatin binding"/>
    <property type="evidence" value="ECO:0007669"/>
    <property type="project" value="TreeGrafter"/>
</dbReference>
<dbReference type="InterPro" id="IPR002999">
    <property type="entry name" value="Tudor"/>
</dbReference>
<sequence>MVRNKASTSSGSPNVASSIKNCFKASPNGQTLKSPPRSPTHGSTNNFANFSPPRSEPKPFKSLFKTDSVLNQVKTEKTMSSVTEKARNPPNGFVKQSEKQKINGDCKVEVKKFQNGVIDFKKLKQSPKKEAEMNGEQHLTSRIQAQPASYRKLCGVFKEGHDVLVRWSDGLYYLGTVFKVDDFAHRCYVQFEDKSMFWAQFKDLQMINNKDGSDNGVDSDVTCSICHDGVSDPPNEIVLCDKCGQGYHQLCHIPAIDTSILN</sequence>
<evidence type="ECO:0000256" key="4">
    <source>
        <dbReference type="ARBA" id="ARBA00022771"/>
    </source>
</evidence>
<evidence type="ECO:0000256" key="2">
    <source>
        <dbReference type="ARBA" id="ARBA00022723"/>
    </source>
</evidence>
<dbReference type="GO" id="GO:0008270">
    <property type="term" value="F:zinc ion binding"/>
    <property type="evidence" value="ECO:0007669"/>
    <property type="project" value="UniProtKB-KW"/>
</dbReference>
<dbReference type="GO" id="GO:0003677">
    <property type="term" value="F:DNA binding"/>
    <property type="evidence" value="ECO:0007669"/>
    <property type="project" value="TreeGrafter"/>
</dbReference>
<feature type="region of interest" description="Disordered" evidence="7">
    <location>
        <begin position="1"/>
        <end position="62"/>
    </location>
</feature>
<dbReference type="InterPro" id="IPR040477">
    <property type="entry name" value="KDM4-like_Tudor"/>
</dbReference>
<dbReference type="AlphaFoldDB" id="H2Y8K3"/>
<feature type="region of interest" description="Disordered" evidence="7">
    <location>
        <begin position="78"/>
        <end position="99"/>
    </location>
</feature>
<dbReference type="InterPro" id="IPR011011">
    <property type="entry name" value="Znf_FYVE_PHD"/>
</dbReference>
<dbReference type="Ensembl" id="ENSCSAVT00000001678.1">
    <property type="protein sequence ID" value="ENSCSAVP00000001651.1"/>
    <property type="gene ID" value="ENSCSAVG00000000953.1"/>
</dbReference>
<keyword evidence="3" id="KW-0677">Repeat</keyword>
<keyword evidence="10" id="KW-1185">Reference proteome</keyword>
<protein>
    <recommendedName>
        <fullName evidence="8">Tudor domain-containing protein</fullName>
    </recommendedName>
</protein>
<evidence type="ECO:0000313" key="10">
    <source>
        <dbReference type="Proteomes" id="UP000007875"/>
    </source>
</evidence>
<dbReference type="InterPro" id="IPR019787">
    <property type="entry name" value="Znf_PHD-finger"/>
</dbReference>
<dbReference type="SUPFAM" id="SSF63748">
    <property type="entry name" value="Tudor/PWWP/MBT"/>
    <property type="match status" value="1"/>
</dbReference>
<evidence type="ECO:0000256" key="5">
    <source>
        <dbReference type="ARBA" id="ARBA00022833"/>
    </source>
</evidence>
<evidence type="ECO:0000256" key="6">
    <source>
        <dbReference type="ARBA" id="ARBA00023242"/>
    </source>
</evidence>
<accession>H2Y8K3</accession>
<keyword evidence="2" id="KW-0479">Metal-binding</keyword>
<comment type="subcellular location">
    <subcellularLocation>
        <location evidence="1">Nucleus</location>
    </subcellularLocation>
</comment>
<dbReference type="GeneTree" id="ENSGT00950000183180"/>
<reference evidence="9" key="3">
    <citation type="submission" date="2025-09" db="UniProtKB">
        <authorList>
            <consortium name="Ensembl"/>
        </authorList>
    </citation>
    <scope>IDENTIFICATION</scope>
</reference>
<dbReference type="InterPro" id="IPR013083">
    <property type="entry name" value="Znf_RING/FYVE/PHD"/>
</dbReference>
<dbReference type="Pfam" id="PF18104">
    <property type="entry name" value="Tudor_2"/>
    <property type="match status" value="1"/>
</dbReference>
<dbReference type="Proteomes" id="UP000007875">
    <property type="component" value="Unassembled WGS sequence"/>
</dbReference>
<name>H2Y8K3_CIOSA</name>